<evidence type="ECO:0000313" key="3">
    <source>
        <dbReference type="Proteomes" id="UP001307889"/>
    </source>
</evidence>
<dbReference type="PANTHER" id="PTHR13060:SF0">
    <property type="entry name" value="PROTEIN ECDYSONELESS HOMOLOG"/>
    <property type="match status" value="1"/>
</dbReference>
<evidence type="ECO:0000256" key="1">
    <source>
        <dbReference type="SAM" id="MobiDB-lite"/>
    </source>
</evidence>
<feature type="compositionally biased region" description="Acidic residues" evidence="1">
    <location>
        <begin position="510"/>
        <end position="530"/>
    </location>
</feature>
<feature type="region of interest" description="Disordered" evidence="1">
    <location>
        <begin position="451"/>
        <end position="487"/>
    </location>
</feature>
<name>A0ABN7BGQ3_9HEMI</name>
<proteinExistence type="predicted"/>
<dbReference type="PANTHER" id="PTHR13060">
    <property type="entry name" value="SGT1 PROTEIN HSGT1 SUPPRESSOR OF GCR2"/>
    <property type="match status" value="1"/>
</dbReference>
<feature type="compositionally biased region" description="Basic and acidic residues" evidence="1">
    <location>
        <begin position="531"/>
        <end position="549"/>
    </location>
</feature>
<dbReference type="InterPro" id="IPR010770">
    <property type="entry name" value="Ecd"/>
</dbReference>
<evidence type="ECO:0000313" key="2">
    <source>
        <dbReference type="EMBL" id="BET02933.1"/>
    </source>
</evidence>
<reference evidence="2 3" key="1">
    <citation type="submission" date="2023-09" db="EMBL/GenBank/DDBJ databases">
        <title>Nesidiocoris tenuis whole genome shotgun sequence.</title>
        <authorList>
            <person name="Shibata T."/>
            <person name="Shimoda M."/>
            <person name="Kobayashi T."/>
            <person name="Uehara T."/>
        </authorList>
    </citation>
    <scope>NUCLEOTIDE SEQUENCE [LARGE SCALE GENOMIC DNA]</scope>
    <source>
        <strain evidence="2 3">Japan</strain>
    </source>
</reference>
<dbReference type="Pfam" id="PF07093">
    <property type="entry name" value="SGT1"/>
    <property type="match status" value="1"/>
</dbReference>
<gene>
    <name evidence="2" type="ORF">NTJ_15751</name>
</gene>
<sequence>MATVRDVLENVREDDFVEYFLFSLDPAVDFGNLLTRVTELADQQSQGYIWQKDDFKLIHRNPSDFPPINDNQEHLPSHLYGVTHYGENIEDEWFIVHLLLHLTKNVPGLIARVVDSDGEFLLIEAADHLPSWADPDVCEQRVYLFRNEVHVIPPTKPDETITVAEALGKIRTSSQTTKAPDLIQKAIETRVNGYPDKIQDLLHQTHAFVPAGVAALLRAKPSLIAPAVVAFCHRDPIDIRACRAMRYFPPETRVMSQVKMTRCLYAMLLHHKYQPDRRTGWHLPPQNSSNYMAHLIGVKLACGFEILVSQCKGKDTPDDLENDKGWHRYRQSLMDKGYFKDLLEGCKEHQRLESEAKEYYRNHTMYSQPTTGQAILDLLNSLEIDVEGMRREAESLPPPDDDSWMEISADDLDKILAERYGSKPKPNSSVSDISSHLNTFLNHVSGLEGVEHPKLSKDGVPLRPKRTNKKTKNTESSTSNCDDDNNRISMDQEAFSCAVNNILDFSVPEDSWDLESEESGMSSYEDEVEMDLSRKKLGRNNDGRKKSQSELKQYMDQMDRELSTTTLGQSFIKKQPKAMEDSFSDIENFEPVDIDMNALKNILASYQSQMGGAGPASNLLGPMGVRLDETD</sequence>
<feature type="region of interest" description="Disordered" evidence="1">
    <location>
        <begin position="612"/>
        <end position="631"/>
    </location>
</feature>
<organism evidence="2 3">
    <name type="scientific">Nesidiocoris tenuis</name>
    <dbReference type="NCBI Taxonomy" id="355587"/>
    <lineage>
        <taxon>Eukaryota</taxon>
        <taxon>Metazoa</taxon>
        <taxon>Ecdysozoa</taxon>
        <taxon>Arthropoda</taxon>
        <taxon>Hexapoda</taxon>
        <taxon>Insecta</taxon>
        <taxon>Pterygota</taxon>
        <taxon>Neoptera</taxon>
        <taxon>Paraneoptera</taxon>
        <taxon>Hemiptera</taxon>
        <taxon>Heteroptera</taxon>
        <taxon>Panheteroptera</taxon>
        <taxon>Cimicomorpha</taxon>
        <taxon>Miridae</taxon>
        <taxon>Dicyphina</taxon>
        <taxon>Nesidiocoris</taxon>
    </lineage>
</organism>
<feature type="region of interest" description="Disordered" evidence="1">
    <location>
        <begin position="510"/>
        <end position="549"/>
    </location>
</feature>
<dbReference type="EMBL" id="AP028923">
    <property type="protein sequence ID" value="BET02933.1"/>
    <property type="molecule type" value="Genomic_DNA"/>
</dbReference>
<protein>
    <submittedName>
        <fullName evidence="2">SGT1 protein</fullName>
    </submittedName>
</protein>
<accession>A0ABN7BGQ3</accession>
<keyword evidence="3" id="KW-1185">Reference proteome</keyword>
<dbReference type="Proteomes" id="UP001307889">
    <property type="component" value="Chromosome 15"/>
</dbReference>